<dbReference type="GO" id="GO:0005737">
    <property type="term" value="C:cytoplasm"/>
    <property type="evidence" value="ECO:0007669"/>
    <property type="project" value="TreeGrafter"/>
</dbReference>
<dbReference type="EMBL" id="JACHVP010000004">
    <property type="protein sequence ID" value="MBB2968545.1"/>
    <property type="molecule type" value="Genomic_DNA"/>
</dbReference>
<gene>
    <name evidence="5" type="ORF">FHX33_003321</name>
</gene>
<evidence type="ECO:0000313" key="6">
    <source>
        <dbReference type="Proteomes" id="UP000538196"/>
    </source>
</evidence>
<evidence type="ECO:0000256" key="2">
    <source>
        <dbReference type="ARBA" id="ARBA00023315"/>
    </source>
</evidence>
<keyword evidence="6" id="KW-1185">Reference proteome</keyword>
<reference evidence="5 6" key="1">
    <citation type="submission" date="2020-08" db="EMBL/GenBank/DDBJ databases">
        <title>Sequencing the genomes of 1000 actinobacteria strains.</title>
        <authorList>
            <person name="Klenk H.-P."/>
        </authorList>
    </citation>
    <scope>NUCLEOTIDE SEQUENCE [LARGE SCALE GENOMIC DNA]</scope>
    <source>
        <strain evidence="5 6">DSM 20146</strain>
    </source>
</reference>
<comment type="caution">
    <text evidence="5">The sequence shown here is derived from an EMBL/GenBank/DDBJ whole genome shotgun (WGS) entry which is preliminary data.</text>
</comment>
<dbReference type="GO" id="GO:0008999">
    <property type="term" value="F:protein-N-terminal-alanine acetyltransferase activity"/>
    <property type="evidence" value="ECO:0007669"/>
    <property type="project" value="TreeGrafter"/>
</dbReference>
<dbReference type="AlphaFoldDB" id="A0A7W4UYE7"/>
<comment type="similarity">
    <text evidence="3">Belongs to the acetyltransferase family. RimJ subfamily.</text>
</comment>
<dbReference type="RefSeq" id="WP_021764540.1">
    <property type="nucleotide sequence ID" value="NZ_JACHVP010000004.1"/>
</dbReference>
<proteinExistence type="inferred from homology"/>
<dbReference type="InterPro" id="IPR051531">
    <property type="entry name" value="N-acetyltransferase"/>
</dbReference>
<dbReference type="Proteomes" id="UP000538196">
    <property type="component" value="Unassembled WGS sequence"/>
</dbReference>
<name>A0A7W4UYE7_LEIAQ</name>
<keyword evidence="2" id="KW-0012">Acyltransferase</keyword>
<dbReference type="Gene3D" id="3.40.630.30">
    <property type="match status" value="1"/>
</dbReference>
<sequence length="165" mass="17972">MTSIRIRRWSEPDAPLLVAANTPNMTAHIAGPETDEQVAQRHRNYLRFWEEDTAHMFAVLDGDEPVGGIGWWRIDRGGVAAAETGWFVLPRAQGRGVAHAAVLLTIEDAAASLARGTDLFAFPSVSNGPSNALCAGAGFELRGEEDFPFRGQVLHVNVWARPLGR</sequence>
<evidence type="ECO:0000256" key="1">
    <source>
        <dbReference type="ARBA" id="ARBA00022679"/>
    </source>
</evidence>
<organism evidence="5 6">
    <name type="scientific">Leifsonia aquatica</name>
    <name type="common">Corynebacterium aquaticum</name>
    <dbReference type="NCBI Taxonomy" id="144185"/>
    <lineage>
        <taxon>Bacteria</taxon>
        <taxon>Bacillati</taxon>
        <taxon>Actinomycetota</taxon>
        <taxon>Actinomycetes</taxon>
        <taxon>Micrococcales</taxon>
        <taxon>Microbacteriaceae</taxon>
        <taxon>Leifsonia</taxon>
    </lineage>
</organism>
<dbReference type="SUPFAM" id="SSF55729">
    <property type="entry name" value="Acyl-CoA N-acyltransferases (Nat)"/>
    <property type="match status" value="1"/>
</dbReference>
<dbReference type="PROSITE" id="PS51186">
    <property type="entry name" value="GNAT"/>
    <property type="match status" value="1"/>
</dbReference>
<accession>A0A7W4UYE7</accession>
<feature type="domain" description="N-acetyltransferase" evidence="4">
    <location>
        <begin position="4"/>
        <end position="164"/>
    </location>
</feature>
<dbReference type="CDD" id="cd04301">
    <property type="entry name" value="NAT_SF"/>
    <property type="match status" value="1"/>
</dbReference>
<evidence type="ECO:0000313" key="5">
    <source>
        <dbReference type="EMBL" id="MBB2968545.1"/>
    </source>
</evidence>
<keyword evidence="1 5" id="KW-0808">Transferase</keyword>
<dbReference type="PANTHER" id="PTHR43792:SF8">
    <property type="entry name" value="[RIBOSOMAL PROTEIN US5]-ALANINE N-ACETYLTRANSFERASE"/>
    <property type="match status" value="1"/>
</dbReference>
<dbReference type="InterPro" id="IPR000182">
    <property type="entry name" value="GNAT_dom"/>
</dbReference>
<dbReference type="InterPro" id="IPR016181">
    <property type="entry name" value="Acyl_CoA_acyltransferase"/>
</dbReference>
<evidence type="ECO:0000256" key="3">
    <source>
        <dbReference type="ARBA" id="ARBA00038502"/>
    </source>
</evidence>
<dbReference type="Pfam" id="PF13302">
    <property type="entry name" value="Acetyltransf_3"/>
    <property type="match status" value="1"/>
</dbReference>
<evidence type="ECO:0000259" key="4">
    <source>
        <dbReference type="PROSITE" id="PS51186"/>
    </source>
</evidence>
<dbReference type="PANTHER" id="PTHR43792">
    <property type="entry name" value="GNAT FAMILY, PUTATIVE (AFU_ORTHOLOGUE AFUA_3G00765)-RELATED-RELATED"/>
    <property type="match status" value="1"/>
</dbReference>
<protein>
    <submittedName>
        <fullName evidence="5">RimJ/RimL family protein N-acetyltransferase</fullName>
    </submittedName>
</protein>